<dbReference type="SUPFAM" id="SSF81891">
    <property type="entry name" value="Poly A polymerase C-terminal region-like"/>
    <property type="match status" value="1"/>
</dbReference>
<evidence type="ECO:0000256" key="5">
    <source>
        <dbReference type="ARBA" id="ARBA00022723"/>
    </source>
</evidence>
<dbReference type="Pfam" id="PF01966">
    <property type="entry name" value="HD"/>
    <property type="match status" value="1"/>
</dbReference>
<sequence>MIGVCRRGGDWVHQRQKNDGRERSLMKRLFEAFEKAGKELFLVGGAVRDVALGIPIDELDDLDFCTNALPEESLAIIKGANLPYYEVGKEFGTIGAVLRGPEEKGYPKDCQVTTYRSAEYYRRGSRHPVVTYGDTIDQDLGRRDFSINSMAMNAEGDFIDPYGGLDDLQKGVMRVVGDPWETLAEDPLRILRAARFQSRLGFTIDAELRQASADRAHCIEDISRERWLQEMTKMLHGPYIHQAMAFLEEVGLLQIILPEVAGLRGFHASSPVHHKDLWEHTLQVITQCPQSDALKWAGLMHDVGKQWTREVDEGEGRVSFYGHEDAGANAFDEVAERFKMDKATAKEVRHIIALHGRIPQYSGEWTDPAVRRLVRELDPYVESMLDFARADLTTASMAKREAALERVEELAGRIEALEQAQSLRPELPKGIGRILMDAFGLKPSPVVGLLKSALEERIVEGLLESGREADYYVESLRRNPPADVPELA</sequence>
<evidence type="ECO:0000256" key="7">
    <source>
        <dbReference type="ARBA" id="ARBA00022800"/>
    </source>
</evidence>
<evidence type="ECO:0000256" key="2">
    <source>
        <dbReference type="ARBA" id="ARBA00022679"/>
    </source>
</evidence>
<evidence type="ECO:0000259" key="13">
    <source>
        <dbReference type="Pfam" id="PF01966"/>
    </source>
</evidence>
<evidence type="ECO:0000259" key="14">
    <source>
        <dbReference type="Pfam" id="PF12627"/>
    </source>
</evidence>
<comment type="caution">
    <text evidence="15">The sequence shown here is derived from an EMBL/GenBank/DDBJ whole genome shotgun (WGS) entry which is preliminary data.</text>
</comment>
<dbReference type="InterPro" id="IPR002646">
    <property type="entry name" value="PolA_pol_head_dom"/>
</dbReference>
<dbReference type="AlphaFoldDB" id="A0A5C6X639"/>
<dbReference type="GO" id="GO:0046872">
    <property type="term" value="F:metal ion binding"/>
    <property type="evidence" value="ECO:0007669"/>
    <property type="project" value="UniProtKB-KW"/>
</dbReference>
<keyword evidence="8" id="KW-0067">ATP-binding</keyword>
<accession>A0A5C6X639</accession>
<dbReference type="GO" id="GO:0016779">
    <property type="term" value="F:nucleotidyltransferase activity"/>
    <property type="evidence" value="ECO:0007669"/>
    <property type="project" value="UniProtKB-KW"/>
</dbReference>
<gene>
    <name evidence="15" type="ORF">FRC98_11100</name>
</gene>
<evidence type="ECO:0000259" key="12">
    <source>
        <dbReference type="Pfam" id="PF01743"/>
    </source>
</evidence>
<evidence type="ECO:0000256" key="8">
    <source>
        <dbReference type="ARBA" id="ARBA00022840"/>
    </source>
</evidence>
<evidence type="ECO:0000313" key="15">
    <source>
        <dbReference type="EMBL" id="TXD37270.1"/>
    </source>
</evidence>
<organism evidence="15 16">
    <name type="scientific">Lujinxingia vulgaris</name>
    <dbReference type="NCBI Taxonomy" id="2600176"/>
    <lineage>
        <taxon>Bacteria</taxon>
        <taxon>Deltaproteobacteria</taxon>
        <taxon>Bradymonadales</taxon>
        <taxon>Lujinxingiaceae</taxon>
        <taxon>Lujinxingia</taxon>
    </lineage>
</organism>
<protein>
    <submittedName>
        <fullName evidence="15">HD domain-containing protein</fullName>
    </submittedName>
</protein>
<keyword evidence="16" id="KW-1185">Reference proteome</keyword>
<proteinExistence type="inferred from homology"/>
<dbReference type="Gene3D" id="3.30.460.10">
    <property type="entry name" value="Beta Polymerase, domain 2"/>
    <property type="match status" value="1"/>
</dbReference>
<evidence type="ECO:0000256" key="10">
    <source>
        <dbReference type="ARBA" id="ARBA00022884"/>
    </source>
</evidence>
<keyword evidence="2 11" id="KW-0808">Transferase</keyword>
<evidence type="ECO:0000256" key="1">
    <source>
        <dbReference type="ARBA" id="ARBA00001946"/>
    </source>
</evidence>
<evidence type="ECO:0000256" key="11">
    <source>
        <dbReference type="RuleBase" id="RU003953"/>
    </source>
</evidence>
<keyword evidence="4" id="KW-0548">Nucleotidyltransferase</keyword>
<keyword evidence="6" id="KW-0547">Nucleotide-binding</keyword>
<feature type="domain" description="tRNA nucleotidyltransferase/poly(A) polymerase RNA and SrmB- binding" evidence="14">
    <location>
        <begin position="201"/>
        <end position="261"/>
    </location>
</feature>
<keyword evidence="10 11" id="KW-0694">RNA-binding</keyword>
<dbReference type="GO" id="GO:0005524">
    <property type="term" value="F:ATP binding"/>
    <property type="evidence" value="ECO:0007669"/>
    <property type="project" value="UniProtKB-KW"/>
</dbReference>
<comment type="similarity">
    <text evidence="11">Belongs to the tRNA nucleotidyltransferase/poly(A) polymerase family.</text>
</comment>
<dbReference type="Pfam" id="PF01743">
    <property type="entry name" value="PolyA_pol"/>
    <property type="match status" value="1"/>
</dbReference>
<dbReference type="OrthoDB" id="9805698at2"/>
<evidence type="ECO:0000256" key="4">
    <source>
        <dbReference type="ARBA" id="ARBA00022695"/>
    </source>
</evidence>
<dbReference type="EMBL" id="VOSM01000004">
    <property type="protein sequence ID" value="TXD37270.1"/>
    <property type="molecule type" value="Genomic_DNA"/>
</dbReference>
<dbReference type="PANTHER" id="PTHR47545:SF1">
    <property type="entry name" value="MULTIFUNCTIONAL CCA PROTEIN"/>
    <property type="match status" value="1"/>
</dbReference>
<dbReference type="GO" id="GO:0042245">
    <property type="term" value="P:RNA repair"/>
    <property type="evidence" value="ECO:0007669"/>
    <property type="project" value="UniProtKB-KW"/>
</dbReference>
<dbReference type="InterPro" id="IPR043519">
    <property type="entry name" value="NT_sf"/>
</dbReference>
<dbReference type="InterPro" id="IPR006674">
    <property type="entry name" value="HD_domain"/>
</dbReference>
<dbReference type="SUPFAM" id="SSF81301">
    <property type="entry name" value="Nucleotidyltransferase"/>
    <property type="match status" value="1"/>
</dbReference>
<keyword evidence="3" id="KW-0819">tRNA processing</keyword>
<comment type="cofactor">
    <cofactor evidence="1">
        <name>Mg(2+)</name>
        <dbReference type="ChEBI" id="CHEBI:18420"/>
    </cofactor>
</comment>
<keyword evidence="5" id="KW-0479">Metal-binding</keyword>
<reference evidence="15 16" key="1">
    <citation type="submission" date="2019-08" db="EMBL/GenBank/DDBJ databases">
        <title>Bradymonadales sp. TMQ4.</title>
        <authorList>
            <person name="Liang Q."/>
        </authorList>
    </citation>
    <scope>NUCLEOTIDE SEQUENCE [LARGE SCALE GENOMIC DNA]</scope>
    <source>
        <strain evidence="15 16">TMQ4</strain>
    </source>
</reference>
<feature type="domain" description="Poly A polymerase head" evidence="12">
    <location>
        <begin position="40"/>
        <end position="174"/>
    </location>
</feature>
<dbReference type="Proteomes" id="UP000321412">
    <property type="component" value="Unassembled WGS sequence"/>
</dbReference>
<dbReference type="GO" id="GO:0003723">
    <property type="term" value="F:RNA binding"/>
    <property type="evidence" value="ECO:0007669"/>
    <property type="project" value="UniProtKB-KW"/>
</dbReference>
<dbReference type="Gene3D" id="1.10.3090.10">
    <property type="entry name" value="cca-adding enzyme, domain 2"/>
    <property type="match status" value="1"/>
</dbReference>
<dbReference type="InterPro" id="IPR006675">
    <property type="entry name" value="HDIG_dom"/>
</dbReference>
<dbReference type="CDD" id="cd05398">
    <property type="entry name" value="NT_ClassII-CCAase"/>
    <property type="match status" value="1"/>
</dbReference>
<keyword evidence="9" id="KW-0460">Magnesium</keyword>
<evidence type="ECO:0000256" key="3">
    <source>
        <dbReference type="ARBA" id="ARBA00022694"/>
    </source>
</evidence>
<evidence type="ECO:0000256" key="6">
    <source>
        <dbReference type="ARBA" id="ARBA00022741"/>
    </source>
</evidence>
<dbReference type="InterPro" id="IPR032828">
    <property type="entry name" value="PolyA_RNA-bd"/>
</dbReference>
<name>A0A5C6X639_9DELT</name>
<dbReference type="InterPro" id="IPR050124">
    <property type="entry name" value="tRNA_CCA-adding_enzyme"/>
</dbReference>
<dbReference type="PANTHER" id="PTHR47545">
    <property type="entry name" value="MULTIFUNCTIONAL CCA PROTEIN"/>
    <property type="match status" value="1"/>
</dbReference>
<evidence type="ECO:0000313" key="16">
    <source>
        <dbReference type="Proteomes" id="UP000321412"/>
    </source>
</evidence>
<evidence type="ECO:0000256" key="9">
    <source>
        <dbReference type="ARBA" id="ARBA00022842"/>
    </source>
</evidence>
<feature type="domain" description="HD" evidence="13">
    <location>
        <begin position="291"/>
        <end position="360"/>
    </location>
</feature>
<dbReference type="Pfam" id="PF12627">
    <property type="entry name" value="PolyA_pol_RNAbd"/>
    <property type="match status" value="1"/>
</dbReference>
<keyword evidence="7" id="KW-0692">RNA repair</keyword>
<dbReference type="NCBIfam" id="TIGR00277">
    <property type="entry name" value="HDIG"/>
    <property type="match status" value="1"/>
</dbReference>
<dbReference type="GO" id="GO:0008033">
    <property type="term" value="P:tRNA processing"/>
    <property type="evidence" value="ECO:0007669"/>
    <property type="project" value="UniProtKB-KW"/>
</dbReference>